<name>A0A2Z6NDH7_TRISU</name>
<accession>A0A2Z6NDH7</accession>
<proteinExistence type="predicted"/>
<dbReference type="EMBL" id="DF973354">
    <property type="protein sequence ID" value="GAU27467.1"/>
    <property type="molecule type" value="Genomic_DNA"/>
</dbReference>
<protein>
    <submittedName>
        <fullName evidence="2">Uncharacterized protein</fullName>
    </submittedName>
</protein>
<reference evidence="3" key="1">
    <citation type="journal article" date="2017" name="Front. Plant Sci.">
        <title>Climate Clever Clovers: New Paradigm to Reduce the Environmental Footprint of Ruminants by Breeding Low Methanogenic Forages Utilizing Haplotype Variation.</title>
        <authorList>
            <person name="Kaur P."/>
            <person name="Appels R."/>
            <person name="Bayer P.E."/>
            <person name="Keeble-Gagnere G."/>
            <person name="Wang J."/>
            <person name="Hirakawa H."/>
            <person name="Shirasawa K."/>
            <person name="Vercoe P."/>
            <person name="Stefanova K."/>
            <person name="Durmic Z."/>
            <person name="Nichols P."/>
            <person name="Revell C."/>
            <person name="Isobe S.N."/>
            <person name="Edwards D."/>
            <person name="Erskine W."/>
        </authorList>
    </citation>
    <scope>NUCLEOTIDE SEQUENCE [LARGE SCALE GENOMIC DNA]</scope>
    <source>
        <strain evidence="3">cv. Daliak</strain>
    </source>
</reference>
<evidence type="ECO:0000313" key="3">
    <source>
        <dbReference type="Proteomes" id="UP000242715"/>
    </source>
</evidence>
<dbReference type="OrthoDB" id="1429331at2759"/>
<feature type="region of interest" description="Disordered" evidence="1">
    <location>
        <begin position="1"/>
        <end position="30"/>
    </location>
</feature>
<gene>
    <name evidence="2" type="ORF">TSUD_161530</name>
</gene>
<evidence type="ECO:0000313" key="2">
    <source>
        <dbReference type="EMBL" id="GAU27467.1"/>
    </source>
</evidence>
<organism evidence="2 3">
    <name type="scientific">Trifolium subterraneum</name>
    <name type="common">Subterranean clover</name>
    <dbReference type="NCBI Taxonomy" id="3900"/>
    <lineage>
        <taxon>Eukaryota</taxon>
        <taxon>Viridiplantae</taxon>
        <taxon>Streptophyta</taxon>
        <taxon>Embryophyta</taxon>
        <taxon>Tracheophyta</taxon>
        <taxon>Spermatophyta</taxon>
        <taxon>Magnoliopsida</taxon>
        <taxon>eudicotyledons</taxon>
        <taxon>Gunneridae</taxon>
        <taxon>Pentapetalae</taxon>
        <taxon>rosids</taxon>
        <taxon>fabids</taxon>
        <taxon>Fabales</taxon>
        <taxon>Fabaceae</taxon>
        <taxon>Papilionoideae</taxon>
        <taxon>50 kb inversion clade</taxon>
        <taxon>NPAAA clade</taxon>
        <taxon>Hologalegina</taxon>
        <taxon>IRL clade</taxon>
        <taxon>Trifolieae</taxon>
        <taxon>Trifolium</taxon>
    </lineage>
</organism>
<keyword evidence="3" id="KW-1185">Reference proteome</keyword>
<dbReference type="AlphaFoldDB" id="A0A2Z6NDH7"/>
<evidence type="ECO:0000256" key="1">
    <source>
        <dbReference type="SAM" id="MobiDB-lite"/>
    </source>
</evidence>
<dbReference type="Proteomes" id="UP000242715">
    <property type="component" value="Unassembled WGS sequence"/>
</dbReference>
<sequence>MFEHRRGRGENLPQDPPPPPSDHHQPIPDFAPDDAKLLTEFATRHPNFLLSEQTHTPVMIRIAYENFTSFFKFLQSQSTLDLLTTLKSSVSAQLNVLRICGFKGEWLDELELRLSRQISLDEEFQKLTELEASNSKYIADMEEEYELLTQRLGELRSKVMAGKETMDYLSNKKKTIMDDRASLNVPFTF</sequence>